<evidence type="ECO:0000259" key="2">
    <source>
        <dbReference type="PROSITE" id="PS51898"/>
    </source>
</evidence>
<dbReference type="EMBL" id="QWEI01000004">
    <property type="protein sequence ID" value="RHW36668.1"/>
    <property type="molecule type" value="Genomic_DNA"/>
</dbReference>
<dbReference type="Gene3D" id="1.10.443.10">
    <property type="entry name" value="Intergrase catalytic core"/>
    <property type="match status" value="1"/>
</dbReference>
<dbReference type="PANTHER" id="PTHR30349:SF89">
    <property type="entry name" value="INTEGRASE_RECOMBINASE"/>
    <property type="match status" value="1"/>
</dbReference>
<organism evidence="3 4">
    <name type="scientific">Ureibacillus yapensis</name>
    <dbReference type="NCBI Taxonomy" id="2304605"/>
    <lineage>
        <taxon>Bacteria</taxon>
        <taxon>Bacillati</taxon>
        <taxon>Bacillota</taxon>
        <taxon>Bacilli</taxon>
        <taxon>Bacillales</taxon>
        <taxon>Caryophanaceae</taxon>
        <taxon>Ureibacillus</taxon>
    </lineage>
</organism>
<dbReference type="Pfam" id="PF00589">
    <property type="entry name" value="Phage_integrase"/>
    <property type="match status" value="1"/>
</dbReference>
<reference evidence="3 4" key="1">
    <citation type="submission" date="2018-08" db="EMBL/GenBank/DDBJ databases">
        <title>Lysinibacillus sp. YLB-03 draft genome sequence.</title>
        <authorList>
            <person name="Yu L."/>
        </authorList>
    </citation>
    <scope>NUCLEOTIDE SEQUENCE [LARGE SCALE GENOMIC DNA]</scope>
    <source>
        <strain evidence="3 4">YLB-03</strain>
    </source>
</reference>
<dbReference type="InterPro" id="IPR050090">
    <property type="entry name" value="Tyrosine_recombinase_XerCD"/>
</dbReference>
<dbReference type="InterPro" id="IPR013762">
    <property type="entry name" value="Integrase-like_cat_sf"/>
</dbReference>
<comment type="caution">
    <text evidence="3">The sequence shown here is derived from an EMBL/GenBank/DDBJ whole genome shotgun (WGS) entry which is preliminary data.</text>
</comment>
<proteinExistence type="predicted"/>
<dbReference type="GO" id="GO:0006310">
    <property type="term" value="P:DNA recombination"/>
    <property type="evidence" value="ECO:0007669"/>
    <property type="project" value="UniProtKB-KW"/>
</dbReference>
<keyword evidence="4" id="KW-1185">Reference proteome</keyword>
<dbReference type="InterPro" id="IPR011010">
    <property type="entry name" value="DNA_brk_join_enz"/>
</dbReference>
<dbReference type="PANTHER" id="PTHR30349">
    <property type="entry name" value="PHAGE INTEGRASE-RELATED"/>
    <property type="match status" value="1"/>
</dbReference>
<dbReference type="AlphaFoldDB" id="A0A396S731"/>
<name>A0A396S731_9BACL</name>
<dbReference type="PROSITE" id="PS51898">
    <property type="entry name" value="TYR_RECOMBINASE"/>
    <property type="match status" value="1"/>
</dbReference>
<evidence type="ECO:0000313" key="4">
    <source>
        <dbReference type="Proteomes" id="UP000265692"/>
    </source>
</evidence>
<dbReference type="RefSeq" id="WP_118876191.1">
    <property type="nucleotide sequence ID" value="NZ_QWEI01000004.1"/>
</dbReference>
<accession>A0A396S731</accession>
<sequence length="320" mass="37191">MDKSRKHGVFSMGNACLINPKKNDRWIPIEYALEVVFRQMNIAGNRPRTIDSYGYIFRSFCKVNNIRYVEEITIDTIYFYLENLDVSQRTKKIRLKTIKAVLGKFYFNDWLKEKFWLKIQIKVDTEVKAAAKESDILKLVHSIDKSTFIGFRDVTAILLMYRTGIRIHTLCELKERHIDFEHKYLNLDGSTLKNHKFLKLPIDDELTEMLQLLIKQNKKIRQHYKISNQSVFITQNGLSMSTSKSSNCAISKQLNKYSKRFGLENINPHAIRRGYAKNLLEKGASVPLISKALGHSDLAVTTQYLDLNVDEVANSLKEYL</sequence>
<dbReference type="CDD" id="cd00397">
    <property type="entry name" value="DNA_BRE_C"/>
    <property type="match status" value="1"/>
</dbReference>
<dbReference type="OrthoDB" id="2423890at2"/>
<protein>
    <submittedName>
        <fullName evidence="3">Site-specific integrase</fullName>
    </submittedName>
</protein>
<evidence type="ECO:0000256" key="1">
    <source>
        <dbReference type="ARBA" id="ARBA00023172"/>
    </source>
</evidence>
<dbReference type="GO" id="GO:0015074">
    <property type="term" value="P:DNA integration"/>
    <property type="evidence" value="ECO:0007669"/>
    <property type="project" value="InterPro"/>
</dbReference>
<keyword evidence="1" id="KW-0233">DNA recombination</keyword>
<dbReference type="GO" id="GO:0003677">
    <property type="term" value="F:DNA binding"/>
    <property type="evidence" value="ECO:0007669"/>
    <property type="project" value="InterPro"/>
</dbReference>
<feature type="domain" description="Tyr recombinase" evidence="2">
    <location>
        <begin position="125"/>
        <end position="317"/>
    </location>
</feature>
<gene>
    <name evidence="3" type="ORF">D1B33_09710</name>
</gene>
<evidence type="ECO:0000313" key="3">
    <source>
        <dbReference type="EMBL" id="RHW36668.1"/>
    </source>
</evidence>
<dbReference type="InterPro" id="IPR002104">
    <property type="entry name" value="Integrase_catalytic"/>
</dbReference>
<dbReference type="Proteomes" id="UP000265692">
    <property type="component" value="Unassembled WGS sequence"/>
</dbReference>
<dbReference type="SUPFAM" id="SSF56349">
    <property type="entry name" value="DNA breaking-rejoining enzymes"/>
    <property type="match status" value="1"/>
</dbReference>